<keyword evidence="1" id="KW-1133">Transmembrane helix</keyword>
<comment type="caution">
    <text evidence="2">The sequence shown here is derived from an EMBL/GenBank/DDBJ whole genome shotgun (WGS) entry which is preliminary data.</text>
</comment>
<organism evidence="2 3">
    <name type="scientific">Thalassobaculum fulvum</name>
    <dbReference type="NCBI Taxonomy" id="1633335"/>
    <lineage>
        <taxon>Bacteria</taxon>
        <taxon>Pseudomonadati</taxon>
        <taxon>Pseudomonadota</taxon>
        <taxon>Alphaproteobacteria</taxon>
        <taxon>Rhodospirillales</taxon>
        <taxon>Thalassobaculaceae</taxon>
        <taxon>Thalassobaculum</taxon>
    </lineage>
</organism>
<feature type="transmembrane region" description="Helical" evidence="1">
    <location>
        <begin position="159"/>
        <end position="175"/>
    </location>
</feature>
<dbReference type="AlphaFoldDB" id="A0A918XWA1"/>
<protein>
    <recommendedName>
        <fullName evidence="4">DUF2975 domain-containing protein</fullName>
    </recommendedName>
</protein>
<evidence type="ECO:0000313" key="2">
    <source>
        <dbReference type="EMBL" id="GHD59777.1"/>
    </source>
</evidence>
<feature type="transmembrane region" description="Helical" evidence="1">
    <location>
        <begin position="117"/>
        <end position="139"/>
    </location>
</feature>
<proteinExistence type="predicted"/>
<reference evidence="2" key="1">
    <citation type="journal article" date="2014" name="Int. J. Syst. Evol. Microbiol.">
        <title>Complete genome sequence of Corynebacterium casei LMG S-19264T (=DSM 44701T), isolated from a smear-ripened cheese.</title>
        <authorList>
            <consortium name="US DOE Joint Genome Institute (JGI-PGF)"/>
            <person name="Walter F."/>
            <person name="Albersmeier A."/>
            <person name="Kalinowski J."/>
            <person name="Ruckert C."/>
        </authorList>
    </citation>
    <scope>NUCLEOTIDE SEQUENCE</scope>
    <source>
        <strain evidence="2">KCTC 42651</strain>
    </source>
</reference>
<dbReference type="PROSITE" id="PS51318">
    <property type="entry name" value="TAT"/>
    <property type="match status" value="1"/>
</dbReference>
<dbReference type="Proteomes" id="UP000630353">
    <property type="component" value="Unassembled WGS sequence"/>
</dbReference>
<dbReference type="RefSeq" id="WP_189993832.1">
    <property type="nucleotide sequence ID" value="NZ_BMZS01000011.1"/>
</dbReference>
<evidence type="ECO:0000256" key="1">
    <source>
        <dbReference type="SAM" id="Phobius"/>
    </source>
</evidence>
<dbReference type="Pfam" id="PF11188">
    <property type="entry name" value="DUF2975"/>
    <property type="match status" value="1"/>
</dbReference>
<evidence type="ECO:0008006" key="4">
    <source>
        <dbReference type="Google" id="ProtNLM"/>
    </source>
</evidence>
<evidence type="ECO:0000313" key="3">
    <source>
        <dbReference type="Proteomes" id="UP000630353"/>
    </source>
</evidence>
<keyword evidence="3" id="KW-1185">Reference proteome</keyword>
<keyword evidence="1" id="KW-0472">Membrane</keyword>
<reference evidence="2" key="2">
    <citation type="submission" date="2020-09" db="EMBL/GenBank/DDBJ databases">
        <authorList>
            <person name="Sun Q."/>
            <person name="Kim S."/>
        </authorList>
    </citation>
    <scope>NUCLEOTIDE SEQUENCE</scope>
    <source>
        <strain evidence="2">KCTC 42651</strain>
    </source>
</reference>
<dbReference type="InterPro" id="IPR006311">
    <property type="entry name" value="TAT_signal"/>
</dbReference>
<keyword evidence="1" id="KW-0812">Transmembrane</keyword>
<name>A0A918XWA1_9PROT</name>
<dbReference type="EMBL" id="BMZS01000011">
    <property type="protein sequence ID" value="GHD59777.1"/>
    <property type="molecule type" value="Genomic_DNA"/>
</dbReference>
<dbReference type="InterPro" id="IPR021354">
    <property type="entry name" value="DUF2975"/>
</dbReference>
<accession>A0A918XWA1</accession>
<gene>
    <name evidence="2" type="ORF">GCM10017083_44760</name>
</gene>
<feature type="transmembrane region" description="Helical" evidence="1">
    <location>
        <begin position="74"/>
        <end position="97"/>
    </location>
</feature>
<sequence length="189" mass="20089">MSIIDPVSDDPEATRRRLVRFAGVLRWLLLAAAAAIPLAVALVAALAPDWVLNQAGMAGLPVERALAEPWRLRAAFVVGVVPGLVVVWGMVRLATLFERIARGEVFSEAGARALRDFALAVLVQAALKPVAHTLSVLVLTIANPPGQRQLAIALGSDDVAAVLIGLVFLAVAWVLREGRRIADENALMI</sequence>
<feature type="transmembrane region" description="Helical" evidence="1">
    <location>
        <begin position="24"/>
        <end position="47"/>
    </location>
</feature>